<reference evidence="4" key="1">
    <citation type="submission" date="2023-02" db="EMBL/GenBank/DDBJ databases">
        <title>Genome of toxic invasive species Heracleum sosnowskyi carries increased number of genes despite the absence of recent whole-genome duplications.</title>
        <authorList>
            <person name="Schelkunov M."/>
            <person name="Shtratnikova V."/>
            <person name="Makarenko M."/>
            <person name="Klepikova A."/>
            <person name="Omelchenko D."/>
            <person name="Novikova G."/>
            <person name="Obukhova E."/>
            <person name="Bogdanov V."/>
            <person name="Penin A."/>
            <person name="Logacheva M."/>
        </authorList>
    </citation>
    <scope>NUCLEOTIDE SEQUENCE</scope>
    <source>
        <strain evidence="4">Hsosn_3</strain>
        <tissue evidence="4">Leaf</tissue>
    </source>
</reference>
<evidence type="ECO:0000256" key="1">
    <source>
        <dbReference type="PROSITE-ProRule" id="PRU00047"/>
    </source>
</evidence>
<gene>
    <name evidence="4" type="ORF">POM88_013637</name>
</gene>
<evidence type="ECO:0000259" key="3">
    <source>
        <dbReference type="PROSITE" id="PS50158"/>
    </source>
</evidence>
<dbReference type="GO" id="GO:0008270">
    <property type="term" value="F:zinc ion binding"/>
    <property type="evidence" value="ECO:0007669"/>
    <property type="project" value="UniProtKB-KW"/>
</dbReference>
<evidence type="ECO:0000313" key="5">
    <source>
        <dbReference type="Proteomes" id="UP001237642"/>
    </source>
</evidence>
<proteinExistence type="predicted"/>
<dbReference type="GO" id="GO:0003676">
    <property type="term" value="F:nucleic acid binding"/>
    <property type="evidence" value="ECO:0007669"/>
    <property type="project" value="InterPro"/>
</dbReference>
<keyword evidence="5" id="KW-1185">Reference proteome</keyword>
<reference evidence="4" key="2">
    <citation type="submission" date="2023-05" db="EMBL/GenBank/DDBJ databases">
        <authorList>
            <person name="Schelkunov M.I."/>
        </authorList>
    </citation>
    <scope>NUCLEOTIDE SEQUENCE</scope>
    <source>
        <strain evidence="4">Hsosn_3</strain>
        <tissue evidence="4">Leaf</tissue>
    </source>
</reference>
<evidence type="ECO:0000313" key="4">
    <source>
        <dbReference type="EMBL" id="KAK1394581.1"/>
    </source>
</evidence>
<dbReference type="Gene3D" id="4.10.60.10">
    <property type="entry name" value="Zinc finger, CCHC-type"/>
    <property type="match status" value="1"/>
</dbReference>
<dbReference type="PROSITE" id="PS50158">
    <property type="entry name" value="ZF_CCHC"/>
    <property type="match status" value="1"/>
</dbReference>
<evidence type="ECO:0000256" key="2">
    <source>
        <dbReference type="SAM" id="MobiDB-lite"/>
    </source>
</evidence>
<dbReference type="InterPro" id="IPR001878">
    <property type="entry name" value="Znf_CCHC"/>
</dbReference>
<comment type="caution">
    <text evidence="4">The sequence shown here is derived from an EMBL/GenBank/DDBJ whole genome shotgun (WGS) entry which is preliminary data.</text>
</comment>
<feature type="domain" description="CCHC-type" evidence="3">
    <location>
        <begin position="204"/>
        <end position="219"/>
    </location>
</feature>
<name>A0AAD8IZH9_9APIA</name>
<organism evidence="4 5">
    <name type="scientific">Heracleum sosnowskyi</name>
    <dbReference type="NCBI Taxonomy" id="360622"/>
    <lineage>
        <taxon>Eukaryota</taxon>
        <taxon>Viridiplantae</taxon>
        <taxon>Streptophyta</taxon>
        <taxon>Embryophyta</taxon>
        <taxon>Tracheophyta</taxon>
        <taxon>Spermatophyta</taxon>
        <taxon>Magnoliopsida</taxon>
        <taxon>eudicotyledons</taxon>
        <taxon>Gunneridae</taxon>
        <taxon>Pentapetalae</taxon>
        <taxon>asterids</taxon>
        <taxon>campanulids</taxon>
        <taxon>Apiales</taxon>
        <taxon>Apiaceae</taxon>
        <taxon>Apioideae</taxon>
        <taxon>apioid superclade</taxon>
        <taxon>Tordylieae</taxon>
        <taxon>Tordyliinae</taxon>
        <taxon>Heracleum</taxon>
    </lineage>
</organism>
<keyword evidence="1" id="KW-0863">Zinc-finger</keyword>
<feature type="region of interest" description="Disordered" evidence="2">
    <location>
        <begin position="128"/>
        <end position="152"/>
    </location>
</feature>
<sequence>MTELRKMNEHLEAEFSFMQEVQKECDNAKHMHLEMKFKCTSLEKELEYANEKIRTWTDSGRKFHEINTSKNWKECLGYKSDEEKKLKKKVVIDGTVDPMTYRHVIDKTKSKIKSVKFVFGNDPNSTFEKGSTSAQPVSNAKSKPAKKNQKKNVGLLSQKQLKEKMCEVTGKQKEPTVKRNKNGKVGINKENNYKFIPNAPRKCCYTCGNSNHLAINCRKSKKKVTEIPRSDIRIRSIFYKPQKSCFQCGSKWHSIYTCEEYHDLYYKFYDPLPKFNKSANFGKLKNVNMKHAFYNTDTDKAILDGHNPVRTAKVKKSSTVKSNKMHGKRTQQVWVRRCSN</sequence>
<dbReference type="AlphaFoldDB" id="A0AAD8IZH9"/>
<dbReference type="EMBL" id="JAUIZM010000003">
    <property type="protein sequence ID" value="KAK1394581.1"/>
    <property type="molecule type" value="Genomic_DNA"/>
</dbReference>
<dbReference type="SMART" id="SM00343">
    <property type="entry name" value="ZnF_C2HC"/>
    <property type="match status" value="2"/>
</dbReference>
<accession>A0AAD8IZH9</accession>
<keyword evidence="1" id="KW-0479">Metal-binding</keyword>
<keyword evidence="1" id="KW-0862">Zinc</keyword>
<dbReference type="Proteomes" id="UP001237642">
    <property type="component" value="Unassembled WGS sequence"/>
</dbReference>
<protein>
    <recommendedName>
        <fullName evidence="3">CCHC-type domain-containing protein</fullName>
    </recommendedName>
</protein>